<gene>
    <name evidence="1" type="ORF">SDC9_171913</name>
</gene>
<comment type="caution">
    <text evidence="1">The sequence shown here is derived from an EMBL/GenBank/DDBJ whole genome shotgun (WGS) entry which is preliminary data.</text>
</comment>
<name>A0A645GKP9_9ZZZZ</name>
<organism evidence="1">
    <name type="scientific">bioreactor metagenome</name>
    <dbReference type="NCBI Taxonomy" id="1076179"/>
    <lineage>
        <taxon>unclassified sequences</taxon>
        <taxon>metagenomes</taxon>
        <taxon>ecological metagenomes</taxon>
    </lineage>
</organism>
<dbReference type="EMBL" id="VSSQ01073392">
    <property type="protein sequence ID" value="MPN24514.1"/>
    <property type="molecule type" value="Genomic_DNA"/>
</dbReference>
<reference evidence="1" key="1">
    <citation type="submission" date="2019-08" db="EMBL/GenBank/DDBJ databases">
        <authorList>
            <person name="Kucharzyk K."/>
            <person name="Murdoch R.W."/>
            <person name="Higgins S."/>
            <person name="Loffler F."/>
        </authorList>
    </citation>
    <scope>NUCLEOTIDE SEQUENCE</scope>
</reference>
<proteinExistence type="predicted"/>
<sequence>MLRLMPADEPLQRVDGLLLLSLSMGWVDHGGVQHLARSVHHGDLAPVSIAGVKPHGDPAPDRRLH</sequence>
<accession>A0A645GKP9</accession>
<protein>
    <submittedName>
        <fullName evidence="1">Uncharacterized protein</fullName>
    </submittedName>
</protein>
<evidence type="ECO:0000313" key="1">
    <source>
        <dbReference type="EMBL" id="MPN24514.1"/>
    </source>
</evidence>
<dbReference type="AlphaFoldDB" id="A0A645GKP9"/>